<keyword evidence="4" id="KW-1185">Reference proteome</keyword>
<name>A0A171DLC7_9ACTN</name>
<keyword evidence="2" id="KW-0732">Signal</keyword>
<evidence type="ECO:0000256" key="2">
    <source>
        <dbReference type="SAM" id="SignalP"/>
    </source>
</evidence>
<dbReference type="AlphaFoldDB" id="A0A171DLC7"/>
<accession>A0A171DLC7</accession>
<reference evidence="4" key="2">
    <citation type="submission" date="2016-04" db="EMBL/GenBank/DDBJ databases">
        <title>Planomonospora sphaerica JCM9374 whole genome shotgun sequence.</title>
        <authorList>
            <person name="Suzuki T."/>
            <person name="Dohra H."/>
            <person name="Kodani S."/>
        </authorList>
    </citation>
    <scope>NUCLEOTIDE SEQUENCE [LARGE SCALE GENOMIC DNA]</scope>
    <source>
        <strain evidence="4">JCM 9374</strain>
    </source>
</reference>
<feature type="region of interest" description="Disordered" evidence="1">
    <location>
        <begin position="188"/>
        <end position="222"/>
    </location>
</feature>
<evidence type="ECO:0000256" key="1">
    <source>
        <dbReference type="SAM" id="MobiDB-lite"/>
    </source>
</evidence>
<evidence type="ECO:0000313" key="3">
    <source>
        <dbReference type="EMBL" id="GAT69670.1"/>
    </source>
</evidence>
<proteinExistence type="predicted"/>
<organism evidence="3 4">
    <name type="scientific">Planomonospora sphaerica</name>
    <dbReference type="NCBI Taxonomy" id="161355"/>
    <lineage>
        <taxon>Bacteria</taxon>
        <taxon>Bacillati</taxon>
        <taxon>Actinomycetota</taxon>
        <taxon>Actinomycetes</taxon>
        <taxon>Streptosporangiales</taxon>
        <taxon>Streptosporangiaceae</taxon>
        <taxon>Planomonospora</taxon>
    </lineage>
</organism>
<comment type="caution">
    <text evidence="3">The sequence shown here is derived from an EMBL/GenBank/DDBJ whole genome shotgun (WGS) entry which is preliminary data.</text>
</comment>
<protein>
    <submittedName>
        <fullName evidence="3">Uncharacterized protein</fullName>
    </submittedName>
</protein>
<feature type="compositionally biased region" description="Pro residues" evidence="1">
    <location>
        <begin position="81"/>
        <end position="94"/>
    </location>
</feature>
<dbReference type="RefSeq" id="WP_153054507.1">
    <property type="nucleotide sequence ID" value="NZ_BDCX01000014.1"/>
</dbReference>
<feature type="signal peptide" evidence="2">
    <location>
        <begin position="1"/>
        <end position="25"/>
    </location>
</feature>
<sequence>MTVLCRRWWKYAAMVSALGTGVLLPAGWPAGRAVEPEPVVPPLDLVGAALPVPSLVPVPPVPPIEPVPPVPFRTPTRLPGKPSPKPSRPVPLPDRTPSRTPGVLQDIGEEMMPVPSPGHLTFPVPAGAVLPPVPEPAPLPTPPEADGGQPCECGTEDLLSVLGEAEGTSDAEPYEVFYDFQGVEGVPGAVRPRRPGRGGAALKRPRAETGAETAAQEVPAAEGAGGVAADTGLATTVPVPPPTLAPAPAPAPAWVWPAPSWAWPVPTVQPPTAWPTPEIRMPTAVPSPAAAQPQGGAPLPLEVSGRSREIEIAGEAEPLVEVRGLPATGVAIGGLLCLLWLQAKVQQKRAIRAMQEERLC</sequence>
<dbReference type="Proteomes" id="UP000077701">
    <property type="component" value="Unassembled WGS sequence"/>
</dbReference>
<feature type="chain" id="PRO_5039011492" evidence="2">
    <location>
        <begin position="26"/>
        <end position="360"/>
    </location>
</feature>
<gene>
    <name evidence="3" type="ORF">PS9374_05347</name>
</gene>
<reference evidence="3 4" key="1">
    <citation type="journal article" date="2016" name="Genome Announc.">
        <title>Draft Genome Sequence of Planomonospora sphaerica JCM9374, a Rare Actinomycete.</title>
        <authorList>
            <person name="Dohra H."/>
            <person name="Suzuki T."/>
            <person name="Inoue Y."/>
            <person name="Kodani S."/>
        </authorList>
    </citation>
    <scope>NUCLEOTIDE SEQUENCE [LARGE SCALE GENOMIC DNA]</scope>
    <source>
        <strain evidence="3 4">JCM 9374</strain>
    </source>
</reference>
<feature type="region of interest" description="Disordered" evidence="1">
    <location>
        <begin position="72"/>
        <end position="101"/>
    </location>
</feature>
<dbReference type="STRING" id="161355.PS9374_05347"/>
<dbReference type="EMBL" id="BDCX01000014">
    <property type="protein sequence ID" value="GAT69670.1"/>
    <property type="molecule type" value="Genomic_DNA"/>
</dbReference>
<evidence type="ECO:0000313" key="4">
    <source>
        <dbReference type="Proteomes" id="UP000077701"/>
    </source>
</evidence>